<evidence type="ECO:0000313" key="2">
    <source>
        <dbReference type="EMBL" id="SNT27568.1"/>
    </source>
</evidence>
<sequence length="262" mass="32003">MAKEVFNRHENKFLINHGTYHRFQEQLLYYMDMDEYNKTQEFYTICNIYYDTKDDYLIRNSLSKPNYKEKLRLRTYGVPKENDEIYLEIKKKVYGLVNKRRTKMKLKEAYNFAATGMKPEVKAYMNRQVMNELEYMFKIYNLEPKLYLAYDRKAFFSKTNKDLRITFDTNIRTRRYDLKLESGDYGEKLLEDNQWLMEVKAEKSIPVWLSKLLSENKIYKTSFSKYGVEYQKMLLRNQQRKGETKLCLNHYLIQPQFIPRYL</sequence>
<proteinExistence type="predicted"/>
<keyword evidence="3" id="KW-1185">Reference proteome</keyword>
<dbReference type="InterPro" id="IPR018966">
    <property type="entry name" value="VTC_domain"/>
</dbReference>
<accession>A0A239LCC1</accession>
<dbReference type="Proteomes" id="UP000198304">
    <property type="component" value="Unassembled WGS sequence"/>
</dbReference>
<gene>
    <name evidence="2" type="ORF">SAMN05446037_10704</name>
</gene>
<evidence type="ECO:0000259" key="1">
    <source>
        <dbReference type="Pfam" id="PF09359"/>
    </source>
</evidence>
<feature type="domain" description="VTC" evidence="1">
    <location>
        <begin position="7"/>
        <end position="233"/>
    </location>
</feature>
<evidence type="ECO:0000313" key="3">
    <source>
        <dbReference type="Proteomes" id="UP000198304"/>
    </source>
</evidence>
<dbReference type="Gene3D" id="3.20.100.30">
    <property type="entry name" value="VTC, catalytic tunnel domain"/>
    <property type="match status" value="1"/>
</dbReference>
<dbReference type="CDD" id="cd07750">
    <property type="entry name" value="PolyPPase_VTC_like"/>
    <property type="match status" value="1"/>
</dbReference>
<dbReference type="GO" id="GO:0006799">
    <property type="term" value="P:polyphosphate biosynthetic process"/>
    <property type="evidence" value="ECO:0007669"/>
    <property type="project" value="UniProtKB-ARBA"/>
</dbReference>
<reference evidence="2 3" key="1">
    <citation type="submission" date="2017-06" db="EMBL/GenBank/DDBJ databases">
        <authorList>
            <person name="Kim H.J."/>
            <person name="Triplett B.A."/>
        </authorList>
    </citation>
    <scope>NUCLEOTIDE SEQUENCE [LARGE SCALE GENOMIC DNA]</scope>
    <source>
        <strain evidence="2 3">SCA</strain>
    </source>
</reference>
<dbReference type="AlphaFoldDB" id="A0A239LCC1"/>
<protein>
    <submittedName>
        <fullName evidence="2">VTC domain-containing protein</fullName>
    </submittedName>
</protein>
<name>A0A239LCC1_9FIRM</name>
<dbReference type="RefSeq" id="WP_089285628.1">
    <property type="nucleotide sequence ID" value="NZ_FZOJ01000070.1"/>
</dbReference>
<organism evidence="2 3">
    <name type="scientific">Anaerovirgula multivorans</name>
    <dbReference type="NCBI Taxonomy" id="312168"/>
    <lineage>
        <taxon>Bacteria</taxon>
        <taxon>Bacillati</taxon>
        <taxon>Bacillota</taxon>
        <taxon>Clostridia</taxon>
        <taxon>Peptostreptococcales</taxon>
        <taxon>Natronincolaceae</taxon>
        <taxon>Anaerovirgula</taxon>
    </lineage>
</organism>
<dbReference type="OrthoDB" id="185578at2"/>
<dbReference type="InterPro" id="IPR042267">
    <property type="entry name" value="VTC_sf"/>
</dbReference>
<dbReference type="EMBL" id="FZOJ01000070">
    <property type="protein sequence ID" value="SNT27568.1"/>
    <property type="molecule type" value="Genomic_DNA"/>
</dbReference>
<dbReference type="Pfam" id="PF09359">
    <property type="entry name" value="VTC"/>
    <property type="match status" value="1"/>
</dbReference>